<protein>
    <submittedName>
        <fullName evidence="1">Uncharacterized protein</fullName>
    </submittedName>
</protein>
<dbReference type="Proteomes" id="UP000192907">
    <property type="component" value="Unassembled WGS sequence"/>
</dbReference>
<proteinExistence type="predicted"/>
<accession>A0A1Y6CG41</accession>
<gene>
    <name evidence="1" type="ORF">SAMN06296036_12037</name>
</gene>
<dbReference type="AlphaFoldDB" id="A0A1Y6CG41"/>
<organism evidence="1 2">
    <name type="scientific">Pseudobacteriovorax antillogorgiicola</name>
    <dbReference type="NCBI Taxonomy" id="1513793"/>
    <lineage>
        <taxon>Bacteria</taxon>
        <taxon>Pseudomonadati</taxon>
        <taxon>Bdellovibrionota</taxon>
        <taxon>Oligoflexia</taxon>
        <taxon>Oligoflexales</taxon>
        <taxon>Pseudobacteriovoracaceae</taxon>
        <taxon>Pseudobacteriovorax</taxon>
    </lineage>
</organism>
<dbReference type="STRING" id="1513793.SAMN06296036_12037"/>
<evidence type="ECO:0000313" key="1">
    <source>
        <dbReference type="EMBL" id="SMF59775.1"/>
    </source>
</evidence>
<dbReference type="RefSeq" id="WP_132322935.1">
    <property type="nucleotide sequence ID" value="NZ_FWZT01000020.1"/>
</dbReference>
<sequence length="115" mass="13304">MPNKNIEQQRERLREIQEVLRANRKIYKPMFGLMFWQLSDAAKHLSLDDIRNESMTLTLTGDDDEALGALLGIYLQIWDSAKDFNAASRFIASTLELSADELIQSKVLFEQQTFH</sequence>
<evidence type="ECO:0000313" key="2">
    <source>
        <dbReference type="Proteomes" id="UP000192907"/>
    </source>
</evidence>
<reference evidence="2" key="1">
    <citation type="submission" date="2017-04" db="EMBL/GenBank/DDBJ databases">
        <authorList>
            <person name="Varghese N."/>
            <person name="Submissions S."/>
        </authorList>
    </citation>
    <scope>NUCLEOTIDE SEQUENCE [LARGE SCALE GENOMIC DNA]</scope>
    <source>
        <strain evidence="2">RKEM611</strain>
    </source>
</reference>
<dbReference type="EMBL" id="FWZT01000020">
    <property type="protein sequence ID" value="SMF59775.1"/>
    <property type="molecule type" value="Genomic_DNA"/>
</dbReference>
<keyword evidence="2" id="KW-1185">Reference proteome</keyword>
<name>A0A1Y6CG41_9BACT</name>